<evidence type="ECO:0000313" key="2">
    <source>
        <dbReference type="EMBL" id="RXW17504.1"/>
    </source>
</evidence>
<protein>
    <submittedName>
        <fullName evidence="2">Uncharacterized protein</fullName>
    </submittedName>
</protein>
<name>A0A4Q2DFK8_9AGAR</name>
<keyword evidence="3" id="KW-1185">Reference proteome</keyword>
<dbReference type="AlphaFoldDB" id="A0A4Q2DFK8"/>
<evidence type="ECO:0000256" key="1">
    <source>
        <dbReference type="SAM" id="MobiDB-lite"/>
    </source>
</evidence>
<dbReference type="STRING" id="2316362.A0A4Q2DFK8"/>
<evidence type="ECO:0000313" key="3">
    <source>
        <dbReference type="Proteomes" id="UP000290288"/>
    </source>
</evidence>
<comment type="caution">
    <text evidence="2">The sequence shown here is derived from an EMBL/GenBank/DDBJ whole genome shotgun (WGS) entry which is preliminary data.</text>
</comment>
<dbReference type="EMBL" id="SDEE01000335">
    <property type="protein sequence ID" value="RXW17504.1"/>
    <property type="molecule type" value="Genomic_DNA"/>
</dbReference>
<proteinExistence type="predicted"/>
<accession>A0A4Q2DFK8</accession>
<reference evidence="2 3" key="1">
    <citation type="submission" date="2019-01" db="EMBL/GenBank/DDBJ databases">
        <title>Draft genome sequence of Psathyrella aberdarensis IHI B618.</title>
        <authorList>
            <person name="Buettner E."/>
            <person name="Kellner H."/>
        </authorList>
    </citation>
    <scope>NUCLEOTIDE SEQUENCE [LARGE SCALE GENOMIC DNA]</scope>
    <source>
        <strain evidence="2 3">IHI B618</strain>
    </source>
</reference>
<dbReference type="OrthoDB" id="3270336at2759"/>
<dbReference type="Proteomes" id="UP000290288">
    <property type="component" value="Unassembled WGS sequence"/>
</dbReference>
<gene>
    <name evidence="2" type="ORF">EST38_g8347</name>
</gene>
<feature type="region of interest" description="Disordered" evidence="1">
    <location>
        <begin position="399"/>
        <end position="419"/>
    </location>
</feature>
<sequence length="815" mass="94790">MDSTGRFLYQGGVRYYSPNSIRGVSLSVGPLEKDSSPFKPRGERRSEIRYDDLLKPRIWEKPFYWISFIATKHWYKRYHLPPLRHLLHLPEISLSTDCENPGYHIDAKNPFTQFENEIYRAVAALRNKFDLPCVLPFLPNALGYLSTFKIRAQLVHTLEETREWFSVWLGALSYCLVMADTRQVDTEGQRLGGYPSWRQVLREEGLTDAWIDEVVASPICQYSEINTRIGCVLEVIDSHPDQPNVEWFTNLGIPVWYRWGEQEEEWVKRSKVIRWRPANPPSTIRKHDPFSMPSTTDHEPEWVQFFREREAKYRHIMAMETPVEHQRRENRQRDKGVRKAAVFEWLESDNVPPRWERIPVTQQCKIDTLSMYHCHQIRYDAYFSEWDCCERFTLGNPDPGSDDDSDWDVEHENQSSTNLPTSPFSQGAYVLEDPPLPLFCPAAPSEDPCAPINPVQLEVEEVFSKYYGFCAPVISTNLTDITICDRSADWFRRLVGLVKDDFGNDEYFSSFHYQAAQLFLDSVVRIKPAAPSLSDLDDSSLRPVCFLPRFKHLRRLNLRDRDGMADCLDNGDELYMFALPNSTVPWKLATFSPITALLICRLPDDFTETSIAFYLVQRGISFRLMFPPPRLRKHLRRPVVYALPIRKFDHVFTNEDYDSYINCRTQLLGQPQMQSALKRGGISWRLAMGTLGISNIICEPTMWGRTFRPSDELMEDTLATVELDLLCGAYRCVSVRYYEKPECGENHGHWSMERERWYRERLMQIESSEGDAQPLTYTQWKSKQHGVKGIRNFLDHISKASASLIAGHAQIFTSQ</sequence>
<organism evidence="2 3">
    <name type="scientific">Candolleomyces aberdarensis</name>
    <dbReference type="NCBI Taxonomy" id="2316362"/>
    <lineage>
        <taxon>Eukaryota</taxon>
        <taxon>Fungi</taxon>
        <taxon>Dikarya</taxon>
        <taxon>Basidiomycota</taxon>
        <taxon>Agaricomycotina</taxon>
        <taxon>Agaricomycetes</taxon>
        <taxon>Agaricomycetidae</taxon>
        <taxon>Agaricales</taxon>
        <taxon>Agaricineae</taxon>
        <taxon>Psathyrellaceae</taxon>
        <taxon>Candolleomyces</taxon>
    </lineage>
</organism>